<dbReference type="GO" id="GO:0005737">
    <property type="term" value="C:cytoplasm"/>
    <property type="evidence" value="ECO:0007669"/>
    <property type="project" value="TreeGrafter"/>
</dbReference>
<feature type="domain" description="FAD dependent oxidoreductase" evidence="3">
    <location>
        <begin position="19"/>
        <end position="413"/>
    </location>
</feature>
<dbReference type="EC" id="1.-.-.-" evidence="4"/>
<evidence type="ECO:0000259" key="3">
    <source>
        <dbReference type="Pfam" id="PF01266"/>
    </source>
</evidence>
<dbReference type="AlphaFoldDB" id="A0AAU7XD63"/>
<dbReference type="Gene3D" id="3.30.9.10">
    <property type="entry name" value="D-Amino Acid Oxidase, subunit A, domain 2"/>
    <property type="match status" value="1"/>
</dbReference>
<dbReference type="GO" id="GO:0008718">
    <property type="term" value="F:D-amino-acid dehydrogenase activity"/>
    <property type="evidence" value="ECO:0007669"/>
    <property type="project" value="TreeGrafter"/>
</dbReference>
<dbReference type="InterPro" id="IPR036188">
    <property type="entry name" value="FAD/NAD-bd_sf"/>
</dbReference>
<name>A0AAU7XD63_9HYPH</name>
<dbReference type="SUPFAM" id="SSF51905">
    <property type="entry name" value="FAD/NAD(P)-binding domain"/>
    <property type="match status" value="1"/>
</dbReference>
<evidence type="ECO:0000256" key="2">
    <source>
        <dbReference type="ARBA" id="ARBA00023002"/>
    </source>
</evidence>
<dbReference type="GO" id="GO:0005886">
    <property type="term" value="C:plasma membrane"/>
    <property type="evidence" value="ECO:0007669"/>
    <property type="project" value="TreeGrafter"/>
</dbReference>
<dbReference type="RefSeq" id="WP_407049729.1">
    <property type="nucleotide sequence ID" value="NZ_CP158568.1"/>
</dbReference>
<dbReference type="PANTHER" id="PTHR13847">
    <property type="entry name" value="SARCOSINE DEHYDROGENASE-RELATED"/>
    <property type="match status" value="1"/>
</dbReference>
<dbReference type="PANTHER" id="PTHR13847:SF280">
    <property type="entry name" value="D-AMINO ACID DEHYDROGENASE"/>
    <property type="match status" value="1"/>
</dbReference>
<gene>
    <name evidence="4" type="ORF">ABS361_22025</name>
</gene>
<dbReference type="InterPro" id="IPR006076">
    <property type="entry name" value="FAD-dep_OxRdtase"/>
</dbReference>
<keyword evidence="2 4" id="KW-0560">Oxidoreductase</keyword>
<dbReference type="Pfam" id="PF01266">
    <property type="entry name" value="DAO"/>
    <property type="match status" value="1"/>
</dbReference>
<evidence type="ECO:0000313" key="4">
    <source>
        <dbReference type="EMBL" id="XBY44639.1"/>
    </source>
</evidence>
<proteinExistence type="inferred from homology"/>
<protein>
    <submittedName>
        <fullName evidence="4">FAD-binding oxidoreductase</fullName>
        <ecNumber evidence="4">1.-.-.-</ecNumber>
    </submittedName>
</protein>
<evidence type="ECO:0000256" key="1">
    <source>
        <dbReference type="ARBA" id="ARBA00009410"/>
    </source>
</evidence>
<comment type="similarity">
    <text evidence="1">Belongs to the DadA oxidoreductase family.</text>
</comment>
<organism evidence="4">
    <name type="scientific">Methyloraptor flagellatus</name>
    <dbReference type="NCBI Taxonomy" id="3162530"/>
    <lineage>
        <taxon>Bacteria</taxon>
        <taxon>Pseudomonadati</taxon>
        <taxon>Pseudomonadota</taxon>
        <taxon>Alphaproteobacteria</taxon>
        <taxon>Hyphomicrobiales</taxon>
        <taxon>Ancalomicrobiaceae</taxon>
        <taxon>Methyloraptor</taxon>
    </lineage>
</organism>
<reference evidence="4" key="1">
    <citation type="submission" date="2024-06" db="EMBL/GenBank/DDBJ databases">
        <title>Methylostella associata gen. nov., sp. nov., a novel Ancalomicrobiaceae-affiliated facultatively methylotrophic bacteria that feed on methanotrophs of the genus Methylococcus.</title>
        <authorList>
            <person name="Saltykova V."/>
            <person name="Danilova O.V."/>
            <person name="Oshkin I.Y."/>
            <person name="Belova S.E."/>
            <person name="Pimenov N.V."/>
            <person name="Dedysh S.N."/>
        </authorList>
    </citation>
    <scope>NUCLEOTIDE SEQUENCE</scope>
    <source>
        <strain evidence="4">S20</strain>
    </source>
</reference>
<accession>A0AAU7XD63</accession>
<dbReference type="GO" id="GO:0055130">
    <property type="term" value="P:D-alanine catabolic process"/>
    <property type="evidence" value="ECO:0007669"/>
    <property type="project" value="TreeGrafter"/>
</dbReference>
<dbReference type="EMBL" id="CP158568">
    <property type="protein sequence ID" value="XBY44639.1"/>
    <property type="molecule type" value="Genomic_DNA"/>
</dbReference>
<dbReference type="Gene3D" id="3.50.50.60">
    <property type="entry name" value="FAD/NAD(P)-binding domain"/>
    <property type="match status" value="1"/>
</dbReference>
<sequence>MPARVQAVQDSPSFPTEVDVVVIGAGIVGTCTAYELARKGVSVALLEKGVVGGEQSSRNWGWVRQQNRDLHELSLAMYSLRRWGEFREEIGRDLGFRRTGILYCTKDEADVARWEKWGAAARLQGFESEILTASEANRRAAGGTTRWVGGVWSPTDGRAEPSLAAPAIAEAAKQHGVSLHQNCAVRGLDIAAGRVAGVWTERGLVKSSTVVCAGGAWASRFSGRYGIEIPVANIGGTALKTSPAPEVVEAGCLSGGDFVIRRCLDGSYTLAVPGHGTLDITPRGMRYAFKFYQMYRSKLGKKLKYRLTRSFWNGPDAVAGWENDQVSPFEKIRILDPAPDRELVTRAVKNLEREYPALKGIRVEHAWGGLIDTSPDLVPVISKVDTLPGYVVAAGFSGHGFAVGPGAGRLVSEIVLGETPMTDLAPYRLDRFSDGSAIRRPEMM</sequence>
<dbReference type="KEGG" id="mflg:ABS361_22025"/>